<dbReference type="GO" id="GO:0005975">
    <property type="term" value="P:carbohydrate metabolic process"/>
    <property type="evidence" value="ECO:0007669"/>
    <property type="project" value="InterPro"/>
</dbReference>
<dbReference type="PROSITE" id="PS51910">
    <property type="entry name" value="GH18_2"/>
    <property type="match status" value="1"/>
</dbReference>
<evidence type="ECO:0000313" key="10">
    <source>
        <dbReference type="Proteomes" id="UP000004478"/>
    </source>
</evidence>
<gene>
    <name evidence="9" type="primary">chiA1_2</name>
    <name evidence="9" type="ORF">B879_02827</name>
</gene>
<dbReference type="SUPFAM" id="SSF54556">
    <property type="entry name" value="Chitinase insertion domain"/>
    <property type="match status" value="1"/>
</dbReference>
<evidence type="ECO:0000313" key="9">
    <source>
        <dbReference type="EMBL" id="EKB48543.1"/>
    </source>
</evidence>
<dbReference type="PANTHER" id="PTHR11177">
    <property type="entry name" value="CHITINASE"/>
    <property type="match status" value="1"/>
</dbReference>
<proteinExistence type="inferred from homology"/>
<dbReference type="Proteomes" id="UP000004478">
    <property type="component" value="Unassembled WGS sequence"/>
</dbReference>
<dbReference type="GO" id="GO:0006032">
    <property type="term" value="P:chitin catabolic process"/>
    <property type="evidence" value="ECO:0007669"/>
    <property type="project" value="UniProtKB-KW"/>
</dbReference>
<dbReference type="InterPro" id="IPR017853">
    <property type="entry name" value="GH"/>
</dbReference>
<dbReference type="InterPro" id="IPR011583">
    <property type="entry name" value="Chitinase_II/V-like_cat"/>
</dbReference>
<dbReference type="InterPro" id="IPR050314">
    <property type="entry name" value="Glycosyl_Hydrlase_18"/>
</dbReference>
<dbReference type="SUPFAM" id="SSF51445">
    <property type="entry name" value="(Trans)glycosidases"/>
    <property type="match status" value="1"/>
</dbReference>
<sequence>MRNLFLLIFLFANGCSTNTELSNNEPPFKVIGYVAGWKNLDISAIDPFSFTHINYAFANLIDGRVTEGDGRFEQDSLNLAALNSLKTVNPDLKILISIGGWTWSKGFSNAVSSPEGIKRLTDSALEYLLRHQLDGLDFDWEYPGLPGNDNPYREEDRENFVLMLESVRSALDSLGEIHGKYYLNTIASGGFKAYVDANNLGEAQKHLDYINIMTYDFTGVWASETGHHANLFASNDSMRSAYDAVLLHLEAGVPAKKLVLGAAFYGKAWKSVYPINSGLYQSAQGWRNFSFKDIQLFLDNPDYEQYWDSVSKAPYLWNEKDSIFLTYENSSSIKAKADFIKEKGLAGMMFWEYHEDSDELILLEAINKHLGNN</sequence>
<dbReference type="SMART" id="SM00636">
    <property type="entry name" value="Glyco_18"/>
    <property type="match status" value="1"/>
</dbReference>
<keyword evidence="3 6" id="KW-0378">Hydrolase</keyword>
<comment type="similarity">
    <text evidence="7">Belongs to the glycosyl hydrolase 18 family.</text>
</comment>
<dbReference type="Pfam" id="PF00704">
    <property type="entry name" value="Glyco_hydro_18"/>
    <property type="match status" value="1"/>
</dbReference>
<evidence type="ECO:0000256" key="7">
    <source>
        <dbReference type="RuleBase" id="RU004453"/>
    </source>
</evidence>
<dbReference type="AlphaFoldDB" id="K1LDR1"/>
<dbReference type="Gene3D" id="3.20.20.80">
    <property type="entry name" value="Glycosidases"/>
    <property type="match status" value="1"/>
</dbReference>
<evidence type="ECO:0000256" key="6">
    <source>
        <dbReference type="RuleBase" id="RU000489"/>
    </source>
</evidence>
<keyword evidence="10" id="KW-1185">Reference proteome</keyword>
<feature type="domain" description="GH18" evidence="8">
    <location>
        <begin position="28"/>
        <end position="373"/>
    </location>
</feature>
<dbReference type="CDD" id="cd06548">
    <property type="entry name" value="GH18_chitinase"/>
    <property type="match status" value="1"/>
</dbReference>
<dbReference type="InterPro" id="IPR029070">
    <property type="entry name" value="Chitinase_insertion_sf"/>
</dbReference>
<dbReference type="Gene3D" id="3.10.50.10">
    <property type="match status" value="1"/>
</dbReference>
<evidence type="ECO:0000256" key="3">
    <source>
        <dbReference type="ARBA" id="ARBA00022801"/>
    </source>
</evidence>
<dbReference type="RefSeq" id="WP_009185849.1">
    <property type="nucleotide sequence ID" value="NZ_AMGM01000049.1"/>
</dbReference>
<dbReference type="OrthoDB" id="9775889at2"/>
<dbReference type="GO" id="GO:0008843">
    <property type="term" value="F:endochitinase activity"/>
    <property type="evidence" value="ECO:0007669"/>
    <property type="project" value="UniProtKB-EC"/>
</dbReference>
<name>K1LDR1_CECL9</name>
<evidence type="ECO:0000256" key="4">
    <source>
        <dbReference type="ARBA" id="ARBA00023024"/>
    </source>
</evidence>
<dbReference type="EC" id="3.2.1.14" evidence="2"/>
<reference evidence="9 10" key="1">
    <citation type="journal article" date="2012" name="J. Bacteriol.">
        <title>Draft Genome Sequence of Cecembia lonarensis Strain LW9T, Isolated from Lonar Lake, a Haloalkaline Lake in India.</title>
        <authorList>
            <person name="Shivaji S."/>
            <person name="Ara S."/>
            <person name="Singh A."/>
            <person name="Pinnaka A.K."/>
        </authorList>
    </citation>
    <scope>NUCLEOTIDE SEQUENCE [LARGE SCALE GENOMIC DNA]</scope>
    <source>
        <strain evidence="9 10">LW9</strain>
    </source>
</reference>
<accession>K1LDR1</accession>
<organism evidence="9 10">
    <name type="scientific">Cecembia lonarensis (strain CCUG 58316 / KCTC 22772 / LW9)</name>
    <dbReference type="NCBI Taxonomy" id="1225176"/>
    <lineage>
        <taxon>Bacteria</taxon>
        <taxon>Pseudomonadati</taxon>
        <taxon>Bacteroidota</taxon>
        <taxon>Cytophagia</taxon>
        <taxon>Cytophagales</taxon>
        <taxon>Cyclobacteriaceae</taxon>
        <taxon>Cecembia</taxon>
    </lineage>
</organism>
<protein>
    <recommendedName>
        <fullName evidence="2">chitinase</fullName>
        <ecNumber evidence="2">3.2.1.14</ecNumber>
    </recommendedName>
</protein>
<evidence type="ECO:0000256" key="2">
    <source>
        <dbReference type="ARBA" id="ARBA00012729"/>
    </source>
</evidence>
<dbReference type="InterPro" id="IPR001579">
    <property type="entry name" value="Glyco_hydro_18_chit_AS"/>
</dbReference>
<keyword evidence="5 6" id="KW-0326">Glycosidase</keyword>
<evidence type="ECO:0000256" key="5">
    <source>
        <dbReference type="ARBA" id="ARBA00023295"/>
    </source>
</evidence>
<dbReference type="PROSITE" id="PS01095">
    <property type="entry name" value="GH18_1"/>
    <property type="match status" value="1"/>
</dbReference>
<keyword evidence="4" id="KW-0146">Chitin degradation</keyword>
<evidence type="ECO:0000256" key="1">
    <source>
        <dbReference type="ARBA" id="ARBA00000822"/>
    </source>
</evidence>
<keyword evidence="4" id="KW-0119">Carbohydrate metabolism</keyword>
<comment type="caution">
    <text evidence="9">The sequence shown here is derived from an EMBL/GenBank/DDBJ whole genome shotgun (WGS) entry which is preliminary data.</text>
</comment>
<dbReference type="PATRIC" id="fig|1225176.3.peg.3008"/>
<keyword evidence="4" id="KW-0624">Polysaccharide degradation</keyword>
<evidence type="ECO:0000259" key="8">
    <source>
        <dbReference type="PROSITE" id="PS51910"/>
    </source>
</evidence>
<dbReference type="GO" id="GO:0008061">
    <property type="term" value="F:chitin binding"/>
    <property type="evidence" value="ECO:0007669"/>
    <property type="project" value="InterPro"/>
</dbReference>
<comment type="catalytic activity">
    <reaction evidence="1">
        <text>Random endo-hydrolysis of N-acetyl-beta-D-glucosaminide (1-&gt;4)-beta-linkages in chitin and chitodextrins.</text>
        <dbReference type="EC" id="3.2.1.14"/>
    </reaction>
</comment>
<dbReference type="InterPro" id="IPR001223">
    <property type="entry name" value="Glyco_hydro18_cat"/>
</dbReference>
<dbReference type="PANTHER" id="PTHR11177:SF317">
    <property type="entry name" value="CHITINASE 12-RELATED"/>
    <property type="match status" value="1"/>
</dbReference>
<dbReference type="EMBL" id="AMGM01000049">
    <property type="protein sequence ID" value="EKB48543.1"/>
    <property type="molecule type" value="Genomic_DNA"/>
</dbReference>